<dbReference type="NCBIfam" id="TIGR01652">
    <property type="entry name" value="ATPase-Plipid"/>
    <property type="match status" value="1"/>
</dbReference>
<dbReference type="PRINTS" id="PR00119">
    <property type="entry name" value="CATATPASE"/>
</dbReference>
<feature type="transmembrane region" description="Helical" evidence="15">
    <location>
        <begin position="911"/>
        <end position="936"/>
    </location>
</feature>
<keyword evidence="4 14" id="KW-0479">Metal-binding</keyword>
<dbReference type="Pfam" id="PF16212">
    <property type="entry name" value="PhoLip_ATPase_C"/>
    <property type="match status" value="1"/>
</dbReference>
<dbReference type="SUPFAM" id="SSF81660">
    <property type="entry name" value="Metal cation-transporting ATPase, ATP-binding domain N"/>
    <property type="match status" value="1"/>
</dbReference>
<dbReference type="PROSITE" id="PS00154">
    <property type="entry name" value="ATPASE_E1_E2"/>
    <property type="match status" value="1"/>
</dbReference>
<feature type="binding site" evidence="13">
    <location>
        <position position="651"/>
    </location>
    <ligand>
        <name>ATP</name>
        <dbReference type="ChEBI" id="CHEBI:30616"/>
    </ligand>
</feature>
<dbReference type="GO" id="GO:0045332">
    <property type="term" value="P:phospholipid translocation"/>
    <property type="evidence" value="ECO:0007669"/>
    <property type="project" value="TreeGrafter"/>
</dbReference>
<dbReference type="STRING" id="5762.D2VHW9"/>
<dbReference type="InterPro" id="IPR001757">
    <property type="entry name" value="P_typ_ATPase"/>
</dbReference>
<evidence type="ECO:0000256" key="15">
    <source>
        <dbReference type="RuleBase" id="RU362033"/>
    </source>
</evidence>
<feature type="binding site" evidence="13">
    <location>
        <position position="486"/>
    </location>
    <ligand>
        <name>ATP</name>
        <dbReference type="ChEBI" id="CHEBI:30616"/>
    </ligand>
</feature>
<feature type="binding site" evidence="13">
    <location>
        <position position="321"/>
    </location>
    <ligand>
        <name>ATP</name>
        <dbReference type="ChEBI" id="CHEBI:30616"/>
    </ligand>
</feature>
<feature type="binding site" evidence="14">
    <location>
        <position position="323"/>
    </location>
    <ligand>
        <name>Mg(2+)</name>
        <dbReference type="ChEBI" id="CHEBI:18420"/>
    </ligand>
</feature>
<feature type="compositionally biased region" description="Polar residues" evidence="16">
    <location>
        <begin position="105"/>
        <end position="136"/>
    </location>
</feature>
<evidence type="ECO:0000256" key="7">
    <source>
        <dbReference type="ARBA" id="ARBA00022842"/>
    </source>
</evidence>
<dbReference type="Gene3D" id="3.40.1110.10">
    <property type="entry name" value="Calcium-transporting ATPase, cytoplasmic domain N"/>
    <property type="match status" value="1"/>
</dbReference>
<dbReference type="AlphaFoldDB" id="D2VHW9"/>
<dbReference type="RefSeq" id="XP_002676491.1">
    <property type="nucleotide sequence ID" value="XM_002676445.1"/>
</dbReference>
<dbReference type="InterPro" id="IPR023214">
    <property type="entry name" value="HAD_sf"/>
</dbReference>
<organism evidence="19">
    <name type="scientific">Naegleria gruberi</name>
    <name type="common">Amoeba</name>
    <dbReference type="NCBI Taxonomy" id="5762"/>
    <lineage>
        <taxon>Eukaryota</taxon>
        <taxon>Discoba</taxon>
        <taxon>Heterolobosea</taxon>
        <taxon>Tetramitia</taxon>
        <taxon>Eutetramitia</taxon>
        <taxon>Vahlkampfiidae</taxon>
        <taxon>Naegleria</taxon>
    </lineage>
</organism>
<dbReference type="InterPro" id="IPR006539">
    <property type="entry name" value="P-type_ATPase_IV"/>
</dbReference>
<feature type="binding site" evidence="13">
    <location>
        <position position="323"/>
    </location>
    <ligand>
        <name>ATP</name>
        <dbReference type="ChEBI" id="CHEBI:30616"/>
    </ligand>
</feature>
<feature type="transmembrane region" description="Helical" evidence="15">
    <location>
        <begin position="986"/>
        <end position="1007"/>
    </location>
</feature>
<evidence type="ECO:0000256" key="10">
    <source>
        <dbReference type="ARBA" id="ARBA00023136"/>
    </source>
</evidence>
<dbReference type="PANTHER" id="PTHR24092">
    <property type="entry name" value="PROBABLE PHOSPHOLIPID-TRANSPORTING ATPASE"/>
    <property type="match status" value="1"/>
</dbReference>
<keyword evidence="10 15" id="KW-0472">Membrane</keyword>
<dbReference type="PANTHER" id="PTHR24092:SF150">
    <property type="entry name" value="PHOSPHOLIPID-TRANSPORTING ATPASE"/>
    <property type="match status" value="1"/>
</dbReference>
<keyword evidence="8 15" id="KW-1278">Translocase</keyword>
<evidence type="ECO:0000256" key="2">
    <source>
        <dbReference type="ARBA" id="ARBA00008109"/>
    </source>
</evidence>
<evidence type="ECO:0000256" key="8">
    <source>
        <dbReference type="ARBA" id="ARBA00022967"/>
    </source>
</evidence>
<feature type="binding site" evidence="13">
    <location>
        <position position="777"/>
    </location>
    <ligand>
        <name>ATP</name>
        <dbReference type="ChEBI" id="CHEBI:30616"/>
    </ligand>
</feature>
<keyword evidence="5 13" id="KW-0547">Nucleotide-binding</keyword>
<reference evidence="18 19" key="1">
    <citation type="journal article" date="2010" name="Cell">
        <title>The genome of Naegleria gruberi illuminates early eukaryotic versatility.</title>
        <authorList>
            <person name="Fritz-Laylin L.K."/>
            <person name="Prochnik S.E."/>
            <person name="Ginger M.L."/>
            <person name="Dacks J.B."/>
            <person name="Carpenter M.L."/>
            <person name="Field M.C."/>
            <person name="Kuo A."/>
            <person name="Paredez A."/>
            <person name="Chapman J."/>
            <person name="Pham J."/>
            <person name="Shu S."/>
            <person name="Neupane R."/>
            <person name="Cipriano M."/>
            <person name="Mancuso J."/>
            <person name="Tu H."/>
            <person name="Salamov A."/>
            <person name="Lindquist E."/>
            <person name="Shapiro H."/>
            <person name="Lucas S."/>
            <person name="Grigoriev I.V."/>
            <person name="Cande W.Z."/>
            <person name="Fulton C."/>
            <person name="Rokhsar D.S."/>
            <person name="Dawson S.C."/>
        </authorList>
    </citation>
    <scope>NUCLEOTIDE SEQUENCE [LARGE SCALE GENOMIC DNA]</scope>
    <source>
        <strain evidence="18 19">NEG-M</strain>
    </source>
</reference>
<comment type="catalytic activity">
    <reaction evidence="11 15">
        <text>ATP + H2O + phospholipidSide 1 = ADP + phosphate + phospholipidSide 2.</text>
        <dbReference type="EC" id="7.6.2.1"/>
    </reaction>
</comment>
<dbReference type="OMA" id="CMEHESS"/>
<dbReference type="SUPFAM" id="SSF81665">
    <property type="entry name" value="Calcium ATPase, transmembrane domain M"/>
    <property type="match status" value="1"/>
</dbReference>
<dbReference type="SFLD" id="SFLDF00027">
    <property type="entry name" value="p-type_atpase"/>
    <property type="match status" value="1"/>
</dbReference>
<proteinExistence type="inferred from homology"/>
<feature type="binding site" evidence="13">
    <location>
        <position position="778"/>
    </location>
    <ligand>
        <name>ATP</name>
        <dbReference type="ChEBI" id="CHEBI:30616"/>
    </ligand>
</feature>
<dbReference type="InParanoid" id="D2VHW9"/>
<keyword evidence="7 14" id="KW-0460">Magnesium</keyword>
<dbReference type="GO" id="GO:0000287">
    <property type="term" value="F:magnesium ion binding"/>
    <property type="evidence" value="ECO:0007669"/>
    <property type="project" value="UniProtKB-UniRule"/>
</dbReference>
<keyword evidence="6 13" id="KW-0067">ATP-binding</keyword>
<evidence type="ECO:0000256" key="14">
    <source>
        <dbReference type="PIRSR" id="PIRSR606539-3"/>
    </source>
</evidence>
<feature type="binding site" evidence="13">
    <location>
        <position position="652"/>
    </location>
    <ligand>
        <name>ATP</name>
        <dbReference type="ChEBI" id="CHEBI:30616"/>
    </ligand>
</feature>
<dbReference type="InterPro" id="IPR018303">
    <property type="entry name" value="ATPase_P-typ_P_site"/>
</dbReference>
<evidence type="ECO:0000256" key="13">
    <source>
        <dbReference type="PIRSR" id="PIRSR606539-2"/>
    </source>
</evidence>
<dbReference type="Pfam" id="PF13246">
    <property type="entry name" value="Cation_ATPase"/>
    <property type="match status" value="1"/>
</dbReference>
<feature type="binding site" evidence="13">
    <location>
        <position position="322"/>
    </location>
    <ligand>
        <name>ATP</name>
        <dbReference type="ChEBI" id="CHEBI:30616"/>
    </ligand>
</feature>
<dbReference type="eggNOG" id="KOG0206">
    <property type="taxonomic scope" value="Eukaryota"/>
</dbReference>
<feature type="binding site" evidence="13">
    <location>
        <position position="533"/>
    </location>
    <ligand>
        <name>ATP</name>
        <dbReference type="ChEBI" id="CHEBI:30616"/>
    </ligand>
</feature>
<feature type="domain" description="P-type ATPase C-terminal" evidence="17">
    <location>
        <begin position="801"/>
        <end position="1054"/>
    </location>
</feature>
<comment type="cofactor">
    <cofactor evidence="14">
        <name>Mg(2+)</name>
        <dbReference type="ChEBI" id="CHEBI:18420"/>
    </cofactor>
</comment>
<dbReference type="FunFam" id="3.40.50.1000:FF:000084">
    <property type="entry name" value="Phospholipid-transporting ATPase"/>
    <property type="match status" value="1"/>
</dbReference>
<comment type="subcellular location">
    <subcellularLocation>
        <location evidence="1 15">Membrane</location>
        <topology evidence="1 15">Multi-pass membrane protein</topology>
    </subcellularLocation>
</comment>
<feature type="region of interest" description="Disordered" evidence="16">
    <location>
        <begin position="74"/>
        <end position="138"/>
    </location>
</feature>
<evidence type="ECO:0000313" key="18">
    <source>
        <dbReference type="EMBL" id="EFC43747.1"/>
    </source>
</evidence>
<dbReference type="OrthoDB" id="377733at2759"/>
<name>D2VHW9_NAEGR</name>
<feature type="transmembrane region" description="Helical" evidence="15">
    <location>
        <begin position="1027"/>
        <end position="1052"/>
    </location>
</feature>
<evidence type="ECO:0000256" key="9">
    <source>
        <dbReference type="ARBA" id="ARBA00022989"/>
    </source>
</evidence>
<feature type="binding site" evidence="13">
    <location>
        <position position="445"/>
    </location>
    <ligand>
        <name>ATP</name>
        <dbReference type="ChEBI" id="CHEBI:30616"/>
    </ligand>
</feature>
<dbReference type="InterPro" id="IPR044492">
    <property type="entry name" value="P_typ_ATPase_HD_dom"/>
</dbReference>
<dbReference type="GO" id="GO:0016887">
    <property type="term" value="F:ATP hydrolysis activity"/>
    <property type="evidence" value="ECO:0007669"/>
    <property type="project" value="InterPro"/>
</dbReference>
<protein>
    <recommendedName>
        <fullName evidence="15">Phospholipid-transporting ATPase</fullName>
        <ecNumber evidence="15">7.6.2.1</ecNumber>
    </recommendedName>
</protein>
<sequence length="1103" mass="125697">MVVGLNYTEFNNNRQHLLESSTTTTTTTTIDLHYHKDRVSTPSGGSSSDRELLDSFSNRSSVGLLDPLHLDDHPYYYQQQSPHQSSNILKSPSSAGQPHQDDKNNNIIILQSPNSNMPTSATSSLPGSNCNNSFKLSEQHDNNNTIEEEDEGSILKSTQFVYGTVIYTGSDTKIMKNMQKGKVKFSFVNAMLNYAVGILFTIQIACCLLFAGLGGYYEFTQAKTKATYTGQPTPIGISDTGFVISSFLTYFILLSLMIPVSLFVSLEFVKMIQAWFITMDNKMAIYEQDPHDSDKKIFLNSLSISSDLNADLSQVDIIFSDKTGTLTENSMVFKKCCISYDYIHDDFTCKGQLGSILDKLRDYHTKKKHTAHELTQNELDSIISERKLSFTNEMEFFQAFNTLLLLSLCHNVSVREKIVKNRKKSKKENQTEQLKTIFEGESIDEVALVLGAQNNGFLVKCYSEKKTILEIFGKEYHFERLAEIPFTADRKRMSTIFLFPNEFLNDYPIYRKMANFAIPNMETNNGIYVCFTKGADSFLFPFIKSTENEKDRKQLEQHILNFAIDGLRTLLLAFKFIEPIEFNTWLTKYNSSKSIMSSRRRKQAIEECEFELESNLNIVGATGIEDCLQPNVPETIKFLLDAGLQLWLLTGDKRETAINIAQMSNFLSKESKIYSLNGEDGTIHDEVSCSKYISHYIQEIVNLTIDSSKIDIALILDGHSFTFCMENEKTSNLFIELVKKCQTVICCRATPKQKSQLVDLAKKKLGKNGLAIGDGANDVPMIQKAKIGVGIMGKEGSQAKLASDYAIPKFYMLKRLLVTHGRYSYKRSAQFIQYSFYKNIVISFVQIFYAFYTMSSGQTIADSYVLTFYNLVFTLLNPFVFGLFEKDVNEDLLEDPEIGPKLYAQLRTDYIFNWFTFIKWILGGIIHATIIFYFAIYGNNSSSLLTDGRDDGLWSLSTLICSSVFIVVNLKCYFEMENITIIHHLCMILSFITYYGFQFAYAGIEFISTSANFTYYVWYVVVQSPKFWIVHLLCVVTPLAFDFIFYGIKYWIFPDYYQQLKMSEKYQKNTTSYSSPSNSGNSIDDSETVISRIPSEKSMLMEI</sequence>
<evidence type="ECO:0000256" key="3">
    <source>
        <dbReference type="ARBA" id="ARBA00022692"/>
    </source>
</evidence>
<evidence type="ECO:0000256" key="11">
    <source>
        <dbReference type="ARBA" id="ARBA00034036"/>
    </source>
</evidence>
<feature type="binding site" evidence="13">
    <location>
        <position position="568"/>
    </location>
    <ligand>
        <name>ATP</name>
        <dbReference type="ChEBI" id="CHEBI:30616"/>
    </ligand>
</feature>
<dbReference type="GO" id="GO:0005524">
    <property type="term" value="F:ATP binding"/>
    <property type="evidence" value="ECO:0007669"/>
    <property type="project" value="UniProtKB-UniRule"/>
</dbReference>
<evidence type="ECO:0000256" key="16">
    <source>
        <dbReference type="SAM" id="MobiDB-lite"/>
    </source>
</evidence>
<dbReference type="KEGG" id="ngr:NAEGRDRAFT_68473"/>
<dbReference type="InterPro" id="IPR023299">
    <property type="entry name" value="ATPase_P-typ_cyto_dom_N"/>
</dbReference>
<evidence type="ECO:0000256" key="6">
    <source>
        <dbReference type="ARBA" id="ARBA00022840"/>
    </source>
</evidence>
<feature type="binding site" evidence="14">
    <location>
        <position position="778"/>
    </location>
    <ligand>
        <name>Mg(2+)</name>
        <dbReference type="ChEBI" id="CHEBI:18420"/>
    </ligand>
</feature>
<dbReference type="NCBIfam" id="TIGR01494">
    <property type="entry name" value="ATPase_P-type"/>
    <property type="match status" value="1"/>
</dbReference>
<dbReference type="VEuPathDB" id="AmoebaDB:NAEGRDRAFT_68473"/>
<feature type="transmembrane region" description="Helical" evidence="15">
    <location>
        <begin position="956"/>
        <end position="974"/>
    </location>
</feature>
<feature type="transmembrane region" description="Helical" evidence="15">
    <location>
        <begin position="864"/>
        <end position="884"/>
    </location>
</feature>
<feature type="binding site" evidence="13">
    <location>
        <position position="754"/>
    </location>
    <ligand>
        <name>ATP</name>
        <dbReference type="ChEBI" id="CHEBI:30616"/>
    </ligand>
</feature>
<dbReference type="EC" id="7.6.2.1" evidence="15"/>
<dbReference type="SUPFAM" id="SSF56784">
    <property type="entry name" value="HAD-like"/>
    <property type="match status" value="1"/>
</dbReference>
<keyword evidence="19" id="KW-1185">Reference proteome</keyword>
<evidence type="ECO:0000256" key="1">
    <source>
        <dbReference type="ARBA" id="ARBA00004141"/>
    </source>
</evidence>
<evidence type="ECO:0000259" key="17">
    <source>
        <dbReference type="Pfam" id="PF16212"/>
    </source>
</evidence>
<feature type="compositionally biased region" description="Low complexity" evidence="16">
    <location>
        <begin position="75"/>
        <end position="86"/>
    </location>
</feature>
<dbReference type="InterPro" id="IPR032630">
    <property type="entry name" value="P_typ_ATPase_c"/>
</dbReference>
<feature type="binding site" evidence="13">
    <location>
        <position position="650"/>
    </location>
    <ligand>
        <name>ATP</name>
        <dbReference type="ChEBI" id="CHEBI:30616"/>
    </ligand>
</feature>
<feature type="active site" description="4-aspartylphosphate intermediate" evidence="12">
    <location>
        <position position="321"/>
    </location>
</feature>
<dbReference type="GO" id="GO:0140326">
    <property type="term" value="F:ATPase-coupled intramembrane lipid transporter activity"/>
    <property type="evidence" value="ECO:0007669"/>
    <property type="project" value="UniProtKB-EC"/>
</dbReference>
<dbReference type="Proteomes" id="UP000006671">
    <property type="component" value="Unassembled WGS sequence"/>
</dbReference>
<evidence type="ECO:0000313" key="19">
    <source>
        <dbReference type="Proteomes" id="UP000006671"/>
    </source>
</evidence>
<feature type="transmembrane region" description="Helical" evidence="15">
    <location>
        <begin position="185"/>
        <end position="211"/>
    </location>
</feature>
<dbReference type="SFLD" id="SFLDS00003">
    <property type="entry name" value="Haloacid_Dehalogenase"/>
    <property type="match status" value="1"/>
</dbReference>
<feature type="transmembrane region" description="Helical" evidence="15">
    <location>
        <begin position="247"/>
        <end position="269"/>
    </location>
</feature>
<evidence type="ECO:0000256" key="4">
    <source>
        <dbReference type="ARBA" id="ARBA00022723"/>
    </source>
</evidence>
<feature type="binding site" evidence="13">
    <location>
        <position position="748"/>
    </location>
    <ligand>
        <name>ATP</name>
        <dbReference type="ChEBI" id="CHEBI:30616"/>
    </ligand>
</feature>
<comment type="similarity">
    <text evidence="2 15">Belongs to the cation transport ATPase (P-type) (TC 3.A.3) family. Type IV subfamily.</text>
</comment>
<dbReference type="InterPro" id="IPR023298">
    <property type="entry name" value="ATPase_P-typ_TM_dom_sf"/>
</dbReference>
<keyword evidence="9 15" id="KW-1133">Transmembrane helix</keyword>
<gene>
    <name evidence="18" type="ORF">NAEGRDRAFT_68473</name>
</gene>
<feature type="binding site" evidence="14">
    <location>
        <position position="321"/>
    </location>
    <ligand>
        <name>Mg(2+)</name>
        <dbReference type="ChEBI" id="CHEBI:18420"/>
    </ligand>
</feature>
<accession>D2VHW9</accession>
<dbReference type="SFLD" id="SFLDG00002">
    <property type="entry name" value="C1.7:_P-type_atpase_like"/>
    <property type="match status" value="1"/>
</dbReference>
<feature type="transmembrane region" description="Helical" evidence="15">
    <location>
        <begin position="831"/>
        <end position="852"/>
    </location>
</feature>
<evidence type="ECO:0000256" key="5">
    <source>
        <dbReference type="ARBA" id="ARBA00022741"/>
    </source>
</evidence>
<feature type="binding site" evidence="14">
    <location>
        <position position="774"/>
    </location>
    <ligand>
        <name>Mg(2+)</name>
        <dbReference type="ChEBI" id="CHEBI:18420"/>
    </ligand>
</feature>
<dbReference type="GeneID" id="8863294"/>
<dbReference type="InterPro" id="IPR036412">
    <property type="entry name" value="HAD-like_sf"/>
</dbReference>
<feature type="compositionally biased region" description="Polar residues" evidence="16">
    <location>
        <begin position="87"/>
        <end position="97"/>
    </location>
</feature>
<evidence type="ECO:0000256" key="12">
    <source>
        <dbReference type="PIRSR" id="PIRSR606539-1"/>
    </source>
</evidence>
<dbReference type="Gene3D" id="3.40.50.1000">
    <property type="entry name" value="HAD superfamily/HAD-like"/>
    <property type="match status" value="1"/>
</dbReference>
<dbReference type="EMBL" id="GG738872">
    <property type="protein sequence ID" value="EFC43747.1"/>
    <property type="molecule type" value="Genomic_DNA"/>
</dbReference>
<keyword evidence="3 15" id="KW-0812">Transmembrane</keyword>
<dbReference type="GO" id="GO:0005886">
    <property type="term" value="C:plasma membrane"/>
    <property type="evidence" value="ECO:0007669"/>
    <property type="project" value="TreeGrafter"/>
</dbReference>